<name>A0AAV1Z565_9ARAC</name>
<dbReference type="AlphaFoldDB" id="A0AAV1Z565"/>
<organism evidence="1 2">
    <name type="scientific">Larinioides sclopetarius</name>
    <dbReference type="NCBI Taxonomy" id="280406"/>
    <lineage>
        <taxon>Eukaryota</taxon>
        <taxon>Metazoa</taxon>
        <taxon>Ecdysozoa</taxon>
        <taxon>Arthropoda</taxon>
        <taxon>Chelicerata</taxon>
        <taxon>Arachnida</taxon>
        <taxon>Araneae</taxon>
        <taxon>Araneomorphae</taxon>
        <taxon>Entelegynae</taxon>
        <taxon>Araneoidea</taxon>
        <taxon>Araneidae</taxon>
        <taxon>Larinioides</taxon>
    </lineage>
</organism>
<sequence length="52" mass="5920">MTSGVRLNICQDELPYALHFVGPSIFFTVRLPTTGALVPLHFLEIYQYPLCH</sequence>
<proteinExistence type="predicted"/>
<comment type="caution">
    <text evidence="1">The sequence shown here is derived from an EMBL/GenBank/DDBJ whole genome shotgun (WGS) entry which is preliminary data.</text>
</comment>
<dbReference type="Proteomes" id="UP001497382">
    <property type="component" value="Unassembled WGS sequence"/>
</dbReference>
<protein>
    <submittedName>
        <fullName evidence="1">Uncharacterized protein</fullName>
    </submittedName>
</protein>
<gene>
    <name evidence="1" type="ORF">LARSCL_LOCUS3141</name>
</gene>
<evidence type="ECO:0000313" key="2">
    <source>
        <dbReference type="Proteomes" id="UP001497382"/>
    </source>
</evidence>
<keyword evidence="2" id="KW-1185">Reference proteome</keyword>
<dbReference type="EMBL" id="CAXIEN010000024">
    <property type="protein sequence ID" value="CAL1266516.1"/>
    <property type="molecule type" value="Genomic_DNA"/>
</dbReference>
<reference evidence="1 2" key="1">
    <citation type="submission" date="2024-04" db="EMBL/GenBank/DDBJ databases">
        <authorList>
            <person name="Rising A."/>
            <person name="Reimegard J."/>
            <person name="Sonavane S."/>
            <person name="Akerstrom W."/>
            <person name="Nylinder S."/>
            <person name="Hedman E."/>
            <person name="Kallberg Y."/>
        </authorList>
    </citation>
    <scope>NUCLEOTIDE SEQUENCE [LARGE SCALE GENOMIC DNA]</scope>
</reference>
<evidence type="ECO:0000313" key="1">
    <source>
        <dbReference type="EMBL" id="CAL1266516.1"/>
    </source>
</evidence>
<accession>A0AAV1Z565</accession>